<accession>A0ABR2G4W4</accession>
<evidence type="ECO:0000313" key="2">
    <source>
        <dbReference type="Proteomes" id="UP001472677"/>
    </source>
</evidence>
<gene>
    <name evidence="1" type="ORF">V6N12_046069</name>
</gene>
<reference evidence="1 2" key="1">
    <citation type="journal article" date="2024" name="G3 (Bethesda)">
        <title>Genome assembly of Hibiscus sabdariffa L. provides insights into metabolisms of medicinal natural products.</title>
        <authorList>
            <person name="Kim T."/>
        </authorList>
    </citation>
    <scope>NUCLEOTIDE SEQUENCE [LARGE SCALE GENOMIC DNA]</scope>
    <source>
        <strain evidence="1">TK-2024</strain>
        <tissue evidence="1">Old leaves</tissue>
    </source>
</reference>
<sequence length="151" mass="16443">MQVDEVPSEKEVAGSKTKATYASKVAGVVRDSDYGDNDHGIQSEEIVVLDDDYVIDREGPFPSIKFSEKVHDQIEQSTNSEACDNVESIYGPYMVVDNSRHRQDLVAHNSSNGFTRGKAISGSRFASLVVDGTDAELPSATSKNGDIKMLQ</sequence>
<dbReference type="EMBL" id="JBBPBM010000003">
    <property type="protein sequence ID" value="KAK8593998.1"/>
    <property type="molecule type" value="Genomic_DNA"/>
</dbReference>
<protein>
    <submittedName>
        <fullName evidence="1">Uncharacterized protein</fullName>
    </submittedName>
</protein>
<dbReference type="Proteomes" id="UP001472677">
    <property type="component" value="Unassembled WGS sequence"/>
</dbReference>
<name>A0ABR2G4W4_9ROSI</name>
<organism evidence="1 2">
    <name type="scientific">Hibiscus sabdariffa</name>
    <name type="common">roselle</name>
    <dbReference type="NCBI Taxonomy" id="183260"/>
    <lineage>
        <taxon>Eukaryota</taxon>
        <taxon>Viridiplantae</taxon>
        <taxon>Streptophyta</taxon>
        <taxon>Embryophyta</taxon>
        <taxon>Tracheophyta</taxon>
        <taxon>Spermatophyta</taxon>
        <taxon>Magnoliopsida</taxon>
        <taxon>eudicotyledons</taxon>
        <taxon>Gunneridae</taxon>
        <taxon>Pentapetalae</taxon>
        <taxon>rosids</taxon>
        <taxon>malvids</taxon>
        <taxon>Malvales</taxon>
        <taxon>Malvaceae</taxon>
        <taxon>Malvoideae</taxon>
        <taxon>Hibiscus</taxon>
    </lineage>
</organism>
<comment type="caution">
    <text evidence="1">The sequence shown here is derived from an EMBL/GenBank/DDBJ whole genome shotgun (WGS) entry which is preliminary data.</text>
</comment>
<keyword evidence="2" id="KW-1185">Reference proteome</keyword>
<proteinExistence type="predicted"/>
<evidence type="ECO:0000313" key="1">
    <source>
        <dbReference type="EMBL" id="KAK8593998.1"/>
    </source>
</evidence>